<gene>
    <name evidence="1" type="ORF">L9F63_012726</name>
</gene>
<reference evidence="1" key="2">
    <citation type="submission" date="2023-05" db="EMBL/GenBank/DDBJ databases">
        <authorList>
            <person name="Fouks B."/>
        </authorList>
    </citation>
    <scope>NUCLEOTIDE SEQUENCE</scope>
    <source>
        <strain evidence="1">Stay&amp;Tobe</strain>
        <tissue evidence="1">Testes</tissue>
    </source>
</reference>
<comment type="caution">
    <text evidence="1">The sequence shown here is derived from an EMBL/GenBank/DDBJ whole genome shotgun (WGS) entry which is preliminary data.</text>
</comment>
<sequence length="196" mass="22891">KRYPWHGLKLILRVATLSTPLCGASVILKIKSIILNKGSEFINRSAVLKISYVWREFRFLSTARGFNELTLKAHDLSTIERTLFPDRKQPTQTIVRFLATSYIHFRRSGNVLTNSTRLIYPHFLIKFTLFLKITAYTISSTSLYYVHRNARYNCALAEHPNTSFTSSEYWSRCLPLRHQRQSFTEFCSKSFLPKFP</sequence>
<dbReference type="EMBL" id="JASPKZ010002296">
    <property type="protein sequence ID" value="KAJ9596082.1"/>
    <property type="molecule type" value="Genomic_DNA"/>
</dbReference>
<evidence type="ECO:0000313" key="1">
    <source>
        <dbReference type="EMBL" id="KAJ9596082.1"/>
    </source>
</evidence>
<protein>
    <submittedName>
        <fullName evidence="1">Uncharacterized protein</fullName>
    </submittedName>
</protein>
<dbReference type="Proteomes" id="UP001233999">
    <property type="component" value="Unassembled WGS sequence"/>
</dbReference>
<keyword evidence="2" id="KW-1185">Reference proteome</keyword>
<dbReference type="AlphaFoldDB" id="A0AAD8ENI2"/>
<proteinExistence type="predicted"/>
<feature type="non-terminal residue" evidence="1">
    <location>
        <position position="1"/>
    </location>
</feature>
<reference evidence="1" key="1">
    <citation type="journal article" date="2023" name="IScience">
        <title>Live-bearing cockroach genome reveals convergent evolutionary mechanisms linked to viviparity in insects and beyond.</title>
        <authorList>
            <person name="Fouks B."/>
            <person name="Harrison M.C."/>
            <person name="Mikhailova A.A."/>
            <person name="Marchal E."/>
            <person name="English S."/>
            <person name="Carruthers M."/>
            <person name="Jennings E.C."/>
            <person name="Chiamaka E.L."/>
            <person name="Frigard R.A."/>
            <person name="Pippel M."/>
            <person name="Attardo G.M."/>
            <person name="Benoit J.B."/>
            <person name="Bornberg-Bauer E."/>
            <person name="Tobe S.S."/>
        </authorList>
    </citation>
    <scope>NUCLEOTIDE SEQUENCE</scope>
    <source>
        <strain evidence="1">Stay&amp;Tobe</strain>
    </source>
</reference>
<name>A0AAD8ENI2_DIPPU</name>
<accession>A0AAD8ENI2</accession>
<feature type="non-terminal residue" evidence="1">
    <location>
        <position position="196"/>
    </location>
</feature>
<organism evidence="1 2">
    <name type="scientific">Diploptera punctata</name>
    <name type="common">Pacific beetle cockroach</name>
    <dbReference type="NCBI Taxonomy" id="6984"/>
    <lineage>
        <taxon>Eukaryota</taxon>
        <taxon>Metazoa</taxon>
        <taxon>Ecdysozoa</taxon>
        <taxon>Arthropoda</taxon>
        <taxon>Hexapoda</taxon>
        <taxon>Insecta</taxon>
        <taxon>Pterygota</taxon>
        <taxon>Neoptera</taxon>
        <taxon>Polyneoptera</taxon>
        <taxon>Dictyoptera</taxon>
        <taxon>Blattodea</taxon>
        <taxon>Blaberoidea</taxon>
        <taxon>Blaberidae</taxon>
        <taxon>Diplopterinae</taxon>
        <taxon>Diploptera</taxon>
    </lineage>
</organism>
<evidence type="ECO:0000313" key="2">
    <source>
        <dbReference type="Proteomes" id="UP001233999"/>
    </source>
</evidence>